<dbReference type="InterPro" id="IPR042185">
    <property type="entry name" value="Serpin_sf_2"/>
</dbReference>
<dbReference type="InterPro" id="IPR023796">
    <property type="entry name" value="Serpin_dom"/>
</dbReference>
<keyword evidence="2" id="KW-0646">Protease inhibitor</keyword>
<evidence type="ECO:0000313" key="6">
    <source>
        <dbReference type="EMBL" id="KAL3403620.1"/>
    </source>
</evidence>
<evidence type="ECO:0000256" key="2">
    <source>
        <dbReference type="ARBA" id="ARBA00022690"/>
    </source>
</evidence>
<dbReference type="InterPro" id="IPR036186">
    <property type="entry name" value="Serpin_sf"/>
</dbReference>
<comment type="similarity">
    <text evidence="1 4">Belongs to the serpin family.</text>
</comment>
<sequence length="423" mass="48035">MSELDAMAPISQSLKDFHVDFHKTVASKSESNFVSSALSAQVVLAMAACGAQDLTYEEMHKSLRLPEDRSTIHEGFSHFIKAVNNVKDVELKMANKIYLSQQYSHAVEDEFKKIVSEHYHSSSEMANFDDGKTSAQQINKWVQDQTNEKIKVLIKSNDLNSNTLMVLVNALYFKGQWLHKFNEKDTTKKTFHLNKSSSVEAPMMYIKKKFLYQRLPELNAQLVGLPYSNQDLMLVVVVPDEIDGLKHIEANLEKINVDVKHMAFSKREVELYLPKFKIETTLDLIPHLQELGMKMVFTENAHLKKMADIAGLRISKVVQKAFIEVNEEGTEAAAATAMVMALCCMPPPAVELLVDRPFVYKIMHKNQTLFSAVFMGLGCSLPEPPIQLLVNRPFYFILIHKNTRLFSGRIINPTISDSHQQNE</sequence>
<dbReference type="SUPFAM" id="SSF56574">
    <property type="entry name" value="Serpins"/>
    <property type="match status" value="2"/>
</dbReference>
<dbReference type="AlphaFoldDB" id="A0ABD2XEJ2"/>
<gene>
    <name evidence="6" type="ORF">TKK_003567</name>
</gene>
<dbReference type="InterPro" id="IPR023795">
    <property type="entry name" value="Serpin_CS"/>
</dbReference>
<dbReference type="PROSITE" id="PS00284">
    <property type="entry name" value="SERPIN"/>
    <property type="match status" value="1"/>
</dbReference>
<evidence type="ECO:0000256" key="3">
    <source>
        <dbReference type="ARBA" id="ARBA00022900"/>
    </source>
</evidence>
<dbReference type="GO" id="GO:0004867">
    <property type="term" value="F:serine-type endopeptidase inhibitor activity"/>
    <property type="evidence" value="ECO:0007669"/>
    <property type="project" value="UniProtKB-KW"/>
</dbReference>
<evidence type="ECO:0000256" key="4">
    <source>
        <dbReference type="RuleBase" id="RU000411"/>
    </source>
</evidence>
<dbReference type="Proteomes" id="UP001627154">
    <property type="component" value="Unassembled WGS sequence"/>
</dbReference>
<comment type="caution">
    <text evidence="6">The sequence shown here is derived from an EMBL/GenBank/DDBJ whole genome shotgun (WGS) entry which is preliminary data.</text>
</comment>
<dbReference type="Gene3D" id="2.10.310.10">
    <property type="entry name" value="Serpins superfamily"/>
    <property type="match status" value="1"/>
</dbReference>
<feature type="domain" description="Serpin" evidence="5">
    <location>
        <begin position="19"/>
        <end position="413"/>
    </location>
</feature>
<organism evidence="6 7">
    <name type="scientific">Trichogramma kaykai</name>
    <dbReference type="NCBI Taxonomy" id="54128"/>
    <lineage>
        <taxon>Eukaryota</taxon>
        <taxon>Metazoa</taxon>
        <taxon>Ecdysozoa</taxon>
        <taxon>Arthropoda</taxon>
        <taxon>Hexapoda</taxon>
        <taxon>Insecta</taxon>
        <taxon>Pterygota</taxon>
        <taxon>Neoptera</taxon>
        <taxon>Endopterygota</taxon>
        <taxon>Hymenoptera</taxon>
        <taxon>Apocrita</taxon>
        <taxon>Proctotrupomorpha</taxon>
        <taxon>Chalcidoidea</taxon>
        <taxon>Trichogrammatidae</taxon>
        <taxon>Trichogramma</taxon>
    </lineage>
</organism>
<keyword evidence="7" id="KW-1185">Reference proteome</keyword>
<keyword evidence="3" id="KW-0722">Serine protease inhibitor</keyword>
<dbReference type="PANTHER" id="PTHR11461:SF211">
    <property type="entry name" value="GH10112P-RELATED"/>
    <property type="match status" value="1"/>
</dbReference>
<dbReference type="InterPro" id="IPR042178">
    <property type="entry name" value="Serpin_sf_1"/>
</dbReference>
<accession>A0ABD2XEJ2</accession>
<dbReference type="Gene3D" id="2.30.39.10">
    <property type="entry name" value="Alpha-1-antitrypsin, domain 1"/>
    <property type="match status" value="1"/>
</dbReference>
<reference evidence="6 7" key="1">
    <citation type="journal article" date="2024" name="bioRxiv">
        <title>A reference genome for Trichogramma kaykai: A tiny desert-dwelling parasitoid wasp with competing sex-ratio distorters.</title>
        <authorList>
            <person name="Culotta J."/>
            <person name="Lindsey A.R."/>
        </authorList>
    </citation>
    <scope>NUCLEOTIDE SEQUENCE [LARGE SCALE GENOMIC DNA]</scope>
    <source>
        <strain evidence="6 7">KSX58</strain>
    </source>
</reference>
<proteinExistence type="inferred from homology"/>
<evidence type="ECO:0000313" key="7">
    <source>
        <dbReference type="Proteomes" id="UP001627154"/>
    </source>
</evidence>
<dbReference type="InterPro" id="IPR000215">
    <property type="entry name" value="Serpin_fam"/>
</dbReference>
<evidence type="ECO:0000256" key="1">
    <source>
        <dbReference type="ARBA" id="ARBA00009500"/>
    </source>
</evidence>
<dbReference type="EMBL" id="JBJJXI010000029">
    <property type="protein sequence ID" value="KAL3403620.1"/>
    <property type="molecule type" value="Genomic_DNA"/>
</dbReference>
<dbReference type="PANTHER" id="PTHR11461">
    <property type="entry name" value="SERINE PROTEASE INHIBITOR, SERPIN"/>
    <property type="match status" value="1"/>
</dbReference>
<evidence type="ECO:0000259" key="5">
    <source>
        <dbReference type="SMART" id="SM00093"/>
    </source>
</evidence>
<dbReference type="Gene3D" id="3.30.497.10">
    <property type="entry name" value="Antithrombin, subunit I, domain 2"/>
    <property type="match status" value="1"/>
</dbReference>
<protein>
    <recommendedName>
        <fullName evidence="5">Serpin domain-containing protein</fullName>
    </recommendedName>
</protein>
<name>A0ABD2XEJ2_9HYME</name>
<dbReference type="SMART" id="SM00093">
    <property type="entry name" value="SERPIN"/>
    <property type="match status" value="1"/>
</dbReference>
<dbReference type="Pfam" id="PF00079">
    <property type="entry name" value="Serpin"/>
    <property type="match status" value="1"/>
</dbReference>
<dbReference type="CDD" id="cd19601">
    <property type="entry name" value="serpin42Da-like"/>
    <property type="match status" value="1"/>
</dbReference>